<dbReference type="Proteomes" id="UP000636800">
    <property type="component" value="Chromosome 10"/>
</dbReference>
<sequence length="86" mass="9673">MAKPGSPSFCFYVLQLRFCVMLTPPKVPDSLQSIRSSGKDCLHCPTSSHRFCNAILLDPLVVYMISSWKNFQTARKTSMISFLNPS</sequence>
<comment type="caution">
    <text evidence="1">The sequence shown here is derived from an EMBL/GenBank/DDBJ whole genome shotgun (WGS) entry which is preliminary data.</text>
</comment>
<accession>A0A835UJR9</accession>
<proteinExistence type="predicted"/>
<keyword evidence="2" id="KW-1185">Reference proteome</keyword>
<dbReference type="AlphaFoldDB" id="A0A835UJR9"/>
<evidence type="ECO:0000313" key="1">
    <source>
        <dbReference type="EMBL" id="KAG0464003.1"/>
    </source>
</evidence>
<name>A0A835UJR9_VANPL</name>
<dbReference type="OrthoDB" id="3352408at2759"/>
<gene>
    <name evidence="1" type="ORF">HPP92_020072</name>
</gene>
<reference evidence="1 2" key="1">
    <citation type="journal article" date="2020" name="Nat. Food">
        <title>A phased Vanilla planifolia genome enables genetic improvement of flavour and production.</title>
        <authorList>
            <person name="Hasing T."/>
            <person name="Tang H."/>
            <person name="Brym M."/>
            <person name="Khazi F."/>
            <person name="Huang T."/>
            <person name="Chambers A.H."/>
        </authorList>
    </citation>
    <scope>NUCLEOTIDE SEQUENCE [LARGE SCALE GENOMIC DNA]</scope>
    <source>
        <tissue evidence="1">Leaf</tissue>
    </source>
</reference>
<organism evidence="1 2">
    <name type="scientific">Vanilla planifolia</name>
    <name type="common">Vanilla</name>
    <dbReference type="NCBI Taxonomy" id="51239"/>
    <lineage>
        <taxon>Eukaryota</taxon>
        <taxon>Viridiplantae</taxon>
        <taxon>Streptophyta</taxon>
        <taxon>Embryophyta</taxon>
        <taxon>Tracheophyta</taxon>
        <taxon>Spermatophyta</taxon>
        <taxon>Magnoliopsida</taxon>
        <taxon>Liliopsida</taxon>
        <taxon>Asparagales</taxon>
        <taxon>Orchidaceae</taxon>
        <taxon>Vanilloideae</taxon>
        <taxon>Vanilleae</taxon>
        <taxon>Vanilla</taxon>
    </lineage>
</organism>
<evidence type="ECO:0000313" key="2">
    <source>
        <dbReference type="Proteomes" id="UP000636800"/>
    </source>
</evidence>
<dbReference type="EMBL" id="JADCNL010000010">
    <property type="protein sequence ID" value="KAG0464003.1"/>
    <property type="molecule type" value="Genomic_DNA"/>
</dbReference>
<protein>
    <submittedName>
        <fullName evidence="1">Uncharacterized protein</fullName>
    </submittedName>
</protein>